<gene>
    <name evidence="2" type="ORF">G2W53_024241</name>
</gene>
<sequence>MEGRKVRRVDRETRVQSGLHVGDEMRQSG</sequence>
<dbReference type="AlphaFoldDB" id="A0A834TCJ9"/>
<accession>A0A834TCJ9</accession>
<protein>
    <submittedName>
        <fullName evidence="2">Uncharacterized protein</fullName>
    </submittedName>
</protein>
<organism evidence="2 3">
    <name type="scientific">Senna tora</name>
    <dbReference type="NCBI Taxonomy" id="362788"/>
    <lineage>
        <taxon>Eukaryota</taxon>
        <taxon>Viridiplantae</taxon>
        <taxon>Streptophyta</taxon>
        <taxon>Embryophyta</taxon>
        <taxon>Tracheophyta</taxon>
        <taxon>Spermatophyta</taxon>
        <taxon>Magnoliopsida</taxon>
        <taxon>eudicotyledons</taxon>
        <taxon>Gunneridae</taxon>
        <taxon>Pentapetalae</taxon>
        <taxon>rosids</taxon>
        <taxon>fabids</taxon>
        <taxon>Fabales</taxon>
        <taxon>Fabaceae</taxon>
        <taxon>Caesalpinioideae</taxon>
        <taxon>Cassia clade</taxon>
        <taxon>Senna</taxon>
    </lineage>
</organism>
<evidence type="ECO:0000256" key="1">
    <source>
        <dbReference type="SAM" id="MobiDB-lite"/>
    </source>
</evidence>
<proteinExistence type="predicted"/>
<comment type="caution">
    <text evidence="2">The sequence shown here is derived from an EMBL/GenBank/DDBJ whole genome shotgun (WGS) entry which is preliminary data.</text>
</comment>
<feature type="region of interest" description="Disordered" evidence="1">
    <location>
        <begin position="1"/>
        <end position="29"/>
    </location>
</feature>
<feature type="compositionally biased region" description="Basic and acidic residues" evidence="1">
    <location>
        <begin position="1"/>
        <end position="14"/>
    </location>
</feature>
<name>A0A834TCJ9_9FABA</name>
<evidence type="ECO:0000313" key="2">
    <source>
        <dbReference type="EMBL" id="KAF7818786.1"/>
    </source>
</evidence>
<keyword evidence="3" id="KW-1185">Reference proteome</keyword>
<dbReference type="Proteomes" id="UP000634136">
    <property type="component" value="Unassembled WGS sequence"/>
</dbReference>
<dbReference type="EMBL" id="JAAIUW010000008">
    <property type="protein sequence ID" value="KAF7818786.1"/>
    <property type="molecule type" value="Genomic_DNA"/>
</dbReference>
<evidence type="ECO:0000313" key="3">
    <source>
        <dbReference type="Proteomes" id="UP000634136"/>
    </source>
</evidence>
<reference evidence="2" key="1">
    <citation type="submission" date="2020-09" db="EMBL/GenBank/DDBJ databases">
        <title>Genome-Enabled Discovery of Anthraquinone Biosynthesis in Senna tora.</title>
        <authorList>
            <person name="Kang S.-H."/>
            <person name="Pandey R.P."/>
            <person name="Lee C.-M."/>
            <person name="Sim J.-S."/>
            <person name="Jeong J.-T."/>
            <person name="Choi B.-S."/>
            <person name="Jung M."/>
            <person name="Ginzburg D."/>
            <person name="Zhao K."/>
            <person name="Won S.Y."/>
            <person name="Oh T.-J."/>
            <person name="Yu Y."/>
            <person name="Kim N.-H."/>
            <person name="Lee O.R."/>
            <person name="Lee T.-H."/>
            <person name="Bashyal P."/>
            <person name="Kim T.-S."/>
            <person name="Lee W.-H."/>
            <person name="Kawkins C."/>
            <person name="Kim C.-K."/>
            <person name="Kim J.S."/>
            <person name="Ahn B.O."/>
            <person name="Rhee S.Y."/>
            <person name="Sohng J.K."/>
        </authorList>
    </citation>
    <scope>NUCLEOTIDE SEQUENCE</scope>
    <source>
        <tissue evidence="2">Leaf</tissue>
    </source>
</reference>